<comment type="caution">
    <text evidence="2">The sequence shown here is derived from an EMBL/GenBank/DDBJ whole genome shotgun (WGS) entry which is preliminary data.</text>
</comment>
<dbReference type="PANTHER" id="PTHR16083:SF25">
    <property type="entry name" value="C-JID DOMAIN-CONTAINING PROTEIN"/>
    <property type="match status" value="1"/>
</dbReference>
<dbReference type="SUPFAM" id="SSF48484">
    <property type="entry name" value="Lipoxigenase"/>
    <property type="match status" value="1"/>
</dbReference>
<dbReference type="PROSITE" id="PS51393">
    <property type="entry name" value="LIPOXYGENASE_3"/>
    <property type="match status" value="1"/>
</dbReference>
<dbReference type="SUPFAM" id="SSF52058">
    <property type="entry name" value="L domain-like"/>
    <property type="match status" value="1"/>
</dbReference>
<dbReference type="EMBL" id="JAAGAX010000003">
    <property type="protein sequence ID" value="KAF2319390.1"/>
    <property type="molecule type" value="Genomic_DNA"/>
</dbReference>
<accession>A0A6A6N120</accession>
<dbReference type="GO" id="GO:0046872">
    <property type="term" value="F:metal ion binding"/>
    <property type="evidence" value="ECO:0007669"/>
    <property type="project" value="InterPro"/>
</dbReference>
<dbReference type="PANTHER" id="PTHR16083">
    <property type="entry name" value="LEUCINE RICH REPEAT CONTAINING PROTEIN"/>
    <property type="match status" value="1"/>
</dbReference>
<reference evidence="2 3" key="1">
    <citation type="journal article" date="2020" name="Mol. Plant">
        <title>The Chromosome-Based Rubber Tree Genome Provides New Insights into Spurge Genome Evolution and Rubber Biosynthesis.</title>
        <authorList>
            <person name="Liu J."/>
            <person name="Shi C."/>
            <person name="Shi C.C."/>
            <person name="Li W."/>
            <person name="Zhang Q.J."/>
            <person name="Zhang Y."/>
            <person name="Li K."/>
            <person name="Lu H.F."/>
            <person name="Shi C."/>
            <person name="Zhu S.T."/>
            <person name="Xiao Z.Y."/>
            <person name="Nan H."/>
            <person name="Yue Y."/>
            <person name="Zhu X.G."/>
            <person name="Wu Y."/>
            <person name="Hong X.N."/>
            <person name="Fan G.Y."/>
            <person name="Tong Y."/>
            <person name="Zhang D."/>
            <person name="Mao C.L."/>
            <person name="Liu Y.L."/>
            <person name="Hao S.J."/>
            <person name="Liu W.Q."/>
            <person name="Lv M.Q."/>
            <person name="Zhang H.B."/>
            <person name="Liu Y."/>
            <person name="Hu-Tang G.R."/>
            <person name="Wang J.P."/>
            <person name="Wang J.H."/>
            <person name="Sun Y.H."/>
            <person name="Ni S.B."/>
            <person name="Chen W.B."/>
            <person name="Zhang X.C."/>
            <person name="Jiao Y.N."/>
            <person name="Eichler E.E."/>
            <person name="Li G.H."/>
            <person name="Liu X."/>
            <person name="Gao L.Z."/>
        </authorList>
    </citation>
    <scope>NUCLEOTIDE SEQUENCE [LARGE SCALE GENOMIC DNA]</scope>
    <source>
        <strain evidence="3">cv. GT1</strain>
        <tissue evidence="2">Leaf</tissue>
    </source>
</reference>
<dbReference type="Gene3D" id="3.80.10.10">
    <property type="entry name" value="Ribonuclease Inhibitor"/>
    <property type="match status" value="1"/>
</dbReference>
<dbReference type="InterPro" id="IPR013819">
    <property type="entry name" value="LipOase_C"/>
</dbReference>
<keyword evidence="3" id="KW-1185">Reference proteome</keyword>
<organism evidence="2 3">
    <name type="scientific">Hevea brasiliensis</name>
    <name type="common">Para rubber tree</name>
    <name type="synonym">Siphonia brasiliensis</name>
    <dbReference type="NCBI Taxonomy" id="3981"/>
    <lineage>
        <taxon>Eukaryota</taxon>
        <taxon>Viridiplantae</taxon>
        <taxon>Streptophyta</taxon>
        <taxon>Embryophyta</taxon>
        <taxon>Tracheophyta</taxon>
        <taxon>Spermatophyta</taxon>
        <taxon>Magnoliopsida</taxon>
        <taxon>eudicotyledons</taxon>
        <taxon>Gunneridae</taxon>
        <taxon>Pentapetalae</taxon>
        <taxon>rosids</taxon>
        <taxon>fabids</taxon>
        <taxon>Malpighiales</taxon>
        <taxon>Euphorbiaceae</taxon>
        <taxon>Crotonoideae</taxon>
        <taxon>Micrandreae</taxon>
        <taxon>Hevea</taxon>
    </lineage>
</organism>
<sequence>MSLKSIPGSIGELKCLYELDFSGCSKLASLPDAICNLKSLIFFDVSGCVNLNGMPENMGNLESLKRLHANESGITKLPSSLNQLRQIEGLACSRCTNLVEIPDSICDLKSLIQSTNCINLDEGARRKIMDNVLAANLQVQVNCYGATLLIAGSEVPQRMRSYIVKMLPLTSSSNTAVLDVHSPDEEYLGAKLEPSWTEDPGIEAAFEKFNTKLKYLEGIIYERNRNHNKKRSGAGVVAYGLLKPFSKEREDNYVQGHETCSILDL</sequence>
<dbReference type="InterPro" id="IPR032675">
    <property type="entry name" value="LRR_dom_sf"/>
</dbReference>
<dbReference type="GO" id="GO:0016702">
    <property type="term" value="F:oxidoreductase activity, acting on single donors with incorporation of molecular oxygen, incorporation of two atoms of oxygen"/>
    <property type="evidence" value="ECO:0007669"/>
    <property type="project" value="InterPro"/>
</dbReference>
<evidence type="ECO:0000313" key="2">
    <source>
        <dbReference type="EMBL" id="KAF2319390.1"/>
    </source>
</evidence>
<proteinExistence type="predicted"/>
<evidence type="ECO:0000259" key="1">
    <source>
        <dbReference type="PROSITE" id="PS51393"/>
    </source>
</evidence>
<feature type="domain" description="Lipoxygenase" evidence="1">
    <location>
        <begin position="169"/>
        <end position="256"/>
    </location>
</feature>
<dbReference type="Proteomes" id="UP000467840">
    <property type="component" value="Chromosome 10"/>
</dbReference>
<evidence type="ECO:0000313" key="3">
    <source>
        <dbReference type="Proteomes" id="UP000467840"/>
    </source>
</evidence>
<dbReference type="Gene3D" id="1.20.245.10">
    <property type="entry name" value="Lipoxygenase-1, Domain 5"/>
    <property type="match status" value="1"/>
</dbReference>
<dbReference type="InterPro" id="IPR036226">
    <property type="entry name" value="LipOase_C_sf"/>
</dbReference>
<gene>
    <name evidence="2" type="ORF">GH714_015438</name>
</gene>
<name>A0A6A6N120_HEVBR</name>
<dbReference type="AlphaFoldDB" id="A0A6A6N120"/>
<protein>
    <recommendedName>
        <fullName evidence="1">Lipoxygenase domain-containing protein</fullName>
    </recommendedName>
</protein>
<dbReference type="Pfam" id="PF00305">
    <property type="entry name" value="Lipoxygenase"/>
    <property type="match status" value="1"/>
</dbReference>